<evidence type="ECO:0000313" key="3">
    <source>
        <dbReference type="EMBL" id="CAB4909228.1"/>
    </source>
</evidence>
<dbReference type="HAMAP" id="MF_01696">
    <property type="entry name" value="MshB"/>
    <property type="match status" value="1"/>
</dbReference>
<dbReference type="EMBL" id="CAFBMC010000104">
    <property type="protein sequence ID" value="CAB4909228.1"/>
    <property type="molecule type" value="Genomic_DNA"/>
</dbReference>
<name>A0A6J7GR69_9ZZZZ</name>
<evidence type="ECO:0000256" key="2">
    <source>
        <dbReference type="ARBA" id="ARBA00022801"/>
    </source>
</evidence>
<dbReference type="GO" id="GO:0035595">
    <property type="term" value="F:N-acetylglucosaminylinositol deacetylase activity"/>
    <property type="evidence" value="ECO:0007669"/>
    <property type="project" value="InterPro"/>
</dbReference>
<dbReference type="PANTHER" id="PTHR12993">
    <property type="entry name" value="N-ACETYLGLUCOSAMINYL-PHOSPHATIDYLINOSITOL DE-N-ACETYLASE-RELATED"/>
    <property type="match status" value="1"/>
</dbReference>
<dbReference type="Pfam" id="PF02585">
    <property type="entry name" value="PIG-L"/>
    <property type="match status" value="1"/>
</dbReference>
<accession>A0A6J7GR69</accession>
<dbReference type="AlphaFoldDB" id="A0A6J7GR69"/>
<reference evidence="3" key="1">
    <citation type="submission" date="2020-05" db="EMBL/GenBank/DDBJ databases">
        <authorList>
            <person name="Chiriac C."/>
            <person name="Salcher M."/>
            <person name="Ghai R."/>
            <person name="Kavagutti S V."/>
        </authorList>
    </citation>
    <scope>NUCLEOTIDE SEQUENCE</scope>
</reference>
<dbReference type="InterPro" id="IPR024078">
    <property type="entry name" value="LmbE-like_dom_sf"/>
</dbReference>
<gene>
    <name evidence="3" type="ORF">UFOPK3495_01468</name>
</gene>
<sequence length="308" mass="33663">MVTGFMVPHWARYLLHVTRRLLLIHAHPDDESIATGITMAKYASLGAQVTLVTCTLGEEGEILLPDVAHLAADKDDKLGEHRQAELGEAMNILGISDWRLLGGAGRFRDSGMIGTPPNENPACFWRTDLLEASVELVKVIRETRPQVAITYDDFGSYGHPDHLQANRITHYAAVLAAVPGFKPELGAPWEIKKIYWTAMSRNVMRAGVMALRAAGETTGFAELDPDELPFATDDALITTEIDGPEFVQAKMDALRAHATQVNVDGGFFALSNNLGAQIFATEHYRLAVGQLGELVDGRERDLFSGIDA</sequence>
<dbReference type="SUPFAM" id="SSF102588">
    <property type="entry name" value="LmbE-like"/>
    <property type="match status" value="1"/>
</dbReference>
<organism evidence="3">
    <name type="scientific">freshwater metagenome</name>
    <dbReference type="NCBI Taxonomy" id="449393"/>
    <lineage>
        <taxon>unclassified sequences</taxon>
        <taxon>metagenomes</taxon>
        <taxon>ecological metagenomes</taxon>
    </lineage>
</organism>
<dbReference type="PANTHER" id="PTHR12993:SF26">
    <property type="entry name" value="1D-MYO-INOSITOL 2-ACETAMIDO-2-DEOXY-ALPHA-D-GLUCOPYRANOSIDE DEACETYLASE"/>
    <property type="match status" value="1"/>
</dbReference>
<dbReference type="InterPro" id="IPR017810">
    <property type="entry name" value="Mycothiol_biosynthesis_MshB"/>
</dbReference>
<protein>
    <submittedName>
        <fullName evidence="3">Unannotated protein</fullName>
    </submittedName>
</protein>
<evidence type="ECO:0000256" key="1">
    <source>
        <dbReference type="ARBA" id="ARBA00022723"/>
    </source>
</evidence>
<keyword evidence="1" id="KW-0479">Metal-binding</keyword>
<keyword evidence="2" id="KW-0378">Hydrolase</keyword>
<dbReference type="NCBIfam" id="TIGR03445">
    <property type="entry name" value="mycothiol_MshB"/>
    <property type="match status" value="1"/>
</dbReference>
<dbReference type="GO" id="GO:0046872">
    <property type="term" value="F:metal ion binding"/>
    <property type="evidence" value="ECO:0007669"/>
    <property type="project" value="UniProtKB-KW"/>
</dbReference>
<proteinExistence type="inferred from homology"/>
<dbReference type="InterPro" id="IPR003737">
    <property type="entry name" value="GlcNAc_PI_deacetylase-related"/>
</dbReference>
<dbReference type="Gene3D" id="3.40.50.10320">
    <property type="entry name" value="LmbE-like"/>
    <property type="match status" value="1"/>
</dbReference>